<dbReference type="CDD" id="cd16323">
    <property type="entry name" value="Syd"/>
    <property type="match status" value="1"/>
</dbReference>
<keyword evidence="3 4" id="KW-0472">Membrane</keyword>
<comment type="subcellular location">
    <subcellularLocation>
        <location evidence="4">Cell inner membrane</location>
        <topology evidence="4">Peripheral membrane protein</topology>
        <orientation evidence="4">Cytoplasmic side</orientation>
    </subcellularLocation>
    <text evidence="4">Loosely associated with the cytoplasmic side of the inner membrane, probably via SecY.</text>
</comment>
<name>A0A244CRQ8_PSEDV</name>
<proteinExistence type="inferred from homology"/>
<dbReference type="AlphaFoldDB" id="A0A244CRQ8"/>
<organism evidence="5 6">
    <name type="scientific">Pseudoalteromonas ulvae</name>
    <dbReference type="NCBI Taxonomy" id="107327"/>
    <lineage>
        <taxon>Bacteria</taxon>
        <taxon>Pseudomonadati</taxon>
        <taxon>Pseudomonadota</taxon>
        <taxon>Gammaproteobacteria</taxon>
        <taxon>Alteromonadales</taxon>
        <taxon>Pseudoalteromonadaceae</taxon>
        <taxon>Pseudoalteromonas</taxon>
    </lineage>
</organism>
<evidence type="ECO:0000256" key="4">
    <source>
        <dbReference type="HAMAP-Rule" id="MF_01104"/>
    </source>
</evidence>
<dbReference type="RefSeq" id="WP_086743603.1">
    <property type="nucleotide sequence ID" value="NZ_MWPV01000002.1"/>
</dbReference>
<evidence type="ECO:0000313" key="6">
    <source>
        <dbReference type="Proteomes" id="UP000194841"/>
    </source>
</evidence>
<evidence type="ECO:0000256" key="2">
    <source>
        <dbReference type="ARBA" id="ARBA00022519"/>
    </source>
</evidence>
<gene>
    <name evidence="4" type="primary">syd</name>
    <name evidence="5" type="ORF">B1199_08135</name>
</gene>
<protein>
    <recommendedName>
        <fullName evidence="4">Protein Syd</fullName>
    </recommendedName>
</protein>
<dbReference type="NCBIfam" id="NF003439">
    <property type="entry name" value="PRK04968.1"/>
    <property type="match status" value="1"/>
</dbReference>
<sequence length="183" mass="21026">MVVQQELKQLLSQWHDKAVAHTGSAPLIEHDEQWPSPCEDMASEKEGWVQWQSVQRATPGEFEQLAKALEVPFHPSIAQFYGSFYSNNLPVTSHFGQFELLQAWSEDDFTRLQQNITGHVLMKRKLKQPPTVFIGLTNEEDLLLSIDCSNGDICLEYVGKKPHKILTHDLAEFLSYCEADYRY</sequence>
<dbReference type="InterPro" id="IPR009948">
    <property type="entry name" value="Syd"/>
</dbReference>
<keyword evidence="2 4" id="KW-0997">Cell inner membrane</keyword>
<evidence type="ECO:0000313" key="5">
    <source>
        <dbReference type="EMBL" id="OUL58295.1"/>
    </source>
</evidence>
<accession>A0A244CRQ8</accession>
<keyword evidence="1 4" id="KW-1003">Cell membrane</keyword>
<reference evidence="5 6" key="1">
    <citation type="submission" date="2017-02" db="EMBL/GenBank/DDBJ databases">
        <title>Pseudoalteromonas ulvae TC14 Genome.</title>
        <authorList>
            <person name="Molmeret M."/>
        </authorList>
    </citation>
    <scope>NUCLEOTIDE SEQUENCE [LARGE SCALE GENOMIC DNA]</scope>
    <source>
        <strain evidence="5">TC14</strain>
    </source>
</reference>
<keyword evidence="6" id="KW-1185">Reference proteome</keyword>
<dbReference type="HAMAP" id="MF_01104">
    <property type="entry name" value="Syd"/>
    <property type="match status" value="1"/>
</dbReference>
<dbReference type="Proteomes" id="UP000194841">
    <property type="component" value="Unassembled WGS sequence"/>
</dbReference>
<dbReference type="Pfam" id="PF07348">
    <property type="entry name" value="Syd"/>
    <property type="match status" value="1"/>
</dbReference>
<evidence type="ECO:0000256" key="1">
    <source>
        <dbReference type="ARBA" id="ARBA00022475"/>
    </source>
</evidence>
<comment type="caution">
    <text evidence="5">The sequence shown here is derived from an EMBL/GenBank/DDBJ whole genome shotgun (WGS) entry which is preliminary data.</text>
</comment>
<dbReference type="GO" id="GO:0009898">
    <property type="term" value="C:cytoplasmic side of plasma membrane"/>
    <property type="evidence" value="ECO:0007669"/>
    <property type="project" value="InterPro"/>
</dbReference>
<dbReference type="InterPro" id="IPR038228">
    <property type="entry name" value="Syd_sf"/>
</dbReference>
<comment type="similarity">
    <text evidence="4">Belongs to the Syd family.</text>
</comment>
<dbReference type="EMBL" id="MWPV01000002">
    <property type="protein sequence ID" value="OUL58295.1"/>
    <property type="molecule type" value="Genomic_DNA"/>
</dbReference>
<comment type="function">
    <text evidence="4">Interacts with the SecY protein in vivo. May bind preferentially to an uncomplexed state of SecY, thus functioning either as a chelating agent for excess SecY in the cell or as a regulatory factor that negatively controls the translocase function.</text>
</comment>
<dbReference type="Gene3D" id="3.40.1580.20">
    <property type="entry name" value="Syd protein"/>
    <property type="match status" value="1"/>
</dbReference>
<evidence type="ECO:0000256" key="3">
    <source>
        <dbReference type="ARBA" id="ARBA00023136"/>
    </source>
</evidence>
<dbReference type="OrthoDB" id="5599437at2"/>